<protein>
    <submittedName>
        <fullName evidence="2">Uncharacterized protein</fullName>
    </submittedName>
</protein>
<name>A0ABR8T6F8_9BACL</name>
<proteinExistence type="predicted"/>
<gene>
    <name evidence="2" type="ORF">H9647_25120</name>
</gene>
<keyword evidence="3" id="KW-1185">Reference proteome</keyword>
<dbReference type="EMBL" id="JACSQL010000029">
    <property type="protein sequence ID" value="MBD7971345.1"/>
    <property type="molecule type" value="Genomic_DNA"/>
</dbReference>
<evidence type="ECO:0000313" key="2">
    <source>
        <dbReference type="EMBL" id="MBD7971345.1"/>
    </source>
</evidence>
<comment type="caution">
    <text evidence="2">The sequence shown here is derived from an EMBL/GenBank/DDBJ whole genome shotgun (WGS) entry which is preliminary data.</text>
</comment>
<reference evidence="2 3" key="1">
    <citation type="submission" date="2020-08" db="EMBL/GenBank/DDBJ databases">
        <title>A Genomic Blueprint of the Chicken Gut Microbiome.</title>
        <authorList>
            <person name="Gilroy R."/>
            <person name="Ravi A."/>
            <person name="Getino M."/>
            <person name="Pursley I."/>
            <person name="Horton D.L."/>
            <person name="Alikhan N.-F."/>
            <person name="Baker D."/>
            <person name="Gharbi K."/>
            <person name="Hall N."/>
            <person name="Watson M."/>
            <person name="Adriaenssens E.M."/>
            <person name="Foster-Nyarko E."/>
            <person name="Jarju S."/>
            <person name="Secka A."/>
            <person name="Antonio M."/>
            <person name="Oren A."/>
            <person name="Chaudhuri R."/>
            <person name="La Ragione R.M."/>
            <person name="Hildebrand F."/>
            <person name="Pallen M.J."/>
        </authorList>
    </citation>
    <scope>NUCLEOTIDE SEQUENCE [LARGE SCALE GENOMIC DNA]</scope>
    <source>
        <strain evidence="2 3">Sa2BVA9</strain>
    </source>
</reference>
<dbReference type="Proteomes" id="UP000608071">
    <property type="component" value="Unassembled WGS sequence"/>
</dbReference>
<sequence length="119" mass="14034">MIRKFEFDFEGRKFSGTGWAGSNGLIQIDEKTLDLDSEISNISKDCKDIEDYEDFIDRLCEALNQTKLFNGELDKHFLDIYVITMDHRMIEYPDDEDYENHENYVYGEDDYDEDTESTG</sequence>
<evidence type="ECO:0000256" key="1">
    <source>
        <dbReference type="SAM" id="MobiDB-lite"/>
    </source>
</evidence>
<accession>A0ABR8T6F8</accession>
<evidence type="ECO:0000313" key="3">
    <source>
        <dbReference type="Proteomes" id="UP000608071"/>
    </source>
</evidence>
<organism evidence="2 3">
    <name type="scientific">Paenibacillus gallinarum</name>
    <dbReference type="NCBI Taxonomy" id="2762232"/>
    <lineage>
        <taxon>Bacteria</taxon>
        <taxon>Bacillati</taxon>
        <taxon>Bacillota</taxon>
        <taxon>Bacilli</taxon>
        <taxon>Bacillales</taxon>
        <taxon>Paenibacillaceae</taxon>
        <taxon>Paenibacillus</taxon>
    </lineage>
</organism>
<feature type="region of interest" description="Disordered" evidence="1">
    <location>
        <begin position="100"/>
        <end position="119"/>
    </location>
</feature>
<feature type="compositionally biased region" description="Acidic residues" evidence="1">
    <location>
        <begin position="107"/>
        <end position="119"/>
    </location>
</feature>
<dbReference type="RefSeq" id="WP_191805182.1">
    <property type="nucleotide sequence ID" value="NZ_JACSQL010000029.1"/>
</dbReference>